<gene>
    <name evidence="3" type="ORF">Tci_046761</name>
</gene>
<protein>
    <submittedName>
        <fullName evidence="3">Ribonuclease H-like domain-containing protein</fullName>
    </submittedName>
</protein>
<evidence type="ECO:0000313" key="3">
    <source>
        <dbReference type="EMBL" id="GEU74783.1"/>
    </source>
</evidence>
<dbReference type="EMBL" id="BKCJ010006951">
    <property type="protein sequence ID" value="GEU74783.1"/>
    <property type="molecule type" value="Genomic_DNA"/>
</dbReference>
<feature type="region of interest" description="Disordered" evidence="1">
    <location>
        <begin position="1"/>
        <end position="24"/>
    </location>
</feature>
<name>A0A6L2MLC8_TANCI</name>
<comment type="caution">
    <text evidence="3">The sequence shown here is derived from an EMBL/GenBank/DDBJ whole genome shotgun (WGS) entry which is preliminary data.</text>
</comment>
<accession>A0A6L2MLC8</accession>
<feature type="compositionally biased region" description="Low complexity" evidence="1">
    <location>
        <begin position="10"/>
        <end position="23"/>
    </location>
</feature>
<evidence type="ECO:0000256" key="1">
    <source>
        <dbReference type="SAM" id="MobiDB-lite"/>
    </source>
</evidence>
<dbReference type="InterPro" id="IPR013103">
    <property type="entry name" value="RVT_2"/>
</dbReference>
<dbReference type="PANTHER" id="PTHR11439">
    <property type="entry name" value="GAG-POL-RELATED RETROTRANSPOSON"/>
    <property type="match status" value="1"/>
</dbReference>
<reference evidence="3" key="1">
    <citation type="journal article" date="2019" name="Sci. Rep.">
        <title>Draft genome of Tanacetum cinerariifolium, the natural source of mosquito coil.</title>
        <authorList>
            <person name="Yamashiro T."/>
            <person name="Shiraishi A."/>
            <person name="Satake H."/>
            <person name="Nakayama K."/>
        </authorList>
    </citation>
    <scope>NUCLEOTIDE SEQUENCE</scope>
</reference>
<feature type="domain" description="Reverse transcriptase Ty1/copia-type" evidence="2">
    <location>
        <begin position="117"/>
        <end position="216"/>
    </location>
</feature>
<proteinExistence type="predicted"/>
<sequence>VPYDDNHKASSQSDGSSSSQSNSLTIDQTEDELGHLQGSNGSVSEDEMVATFDEHISNSEGINENMPNPMSPQLNKSIEPKSFWEASKSQHWVDAMNKEMDALYENHTLDITDLPSGRKAINGIDFDETFSPVVKIVTVRCLINLAVQNDWPLFQLDINNAFLYGDLDETVYMDLPDGYFDKNDKRVCWLNKSLYGLKQAPRQWNTKLTQAFVEHGDLVLDNITEYQKLIGKLIYLTHTKPDVSYVVHCLSQFILKPIRSHLKIALKVLRYLKGSLGKGIHIVKCPSVSFETFVDADWAKCLITRKSVTGFYLLLNGSLVSWKSKKQNTLSKSSAEAEYMAMASATSETVWVLKILKDLNWKHFLPVKMFCDSQAAIKITANPVFHKRTKHLEIDLHFVRDKILAGVIKTYKIGSADQTADIFTKGLDKFQHEKLVSQLGLYDCFQA</sequence>
<dbReference type="AlphaFoldDB" id="A0A6L2MLC8"/>
<feature type="non-terminal residue" evidence="3">
    <location>
        <position position="1"/>
    </location>
</feature>
<organism evidence="3">
    <name type="scientific">Tanacetum cinerariifolium</name>
    <name type="common">Dalmatian daisy</name>
    <name type="synonym">Chrysanthemum cinerariifolium</name>
    <dbReference type="NCBI Taxonomy" id="118510"/>
    <lineage>
        <taxon>Eukaryota</taxon>
        <taxon>Viridiplantae</taxon>
        <taxon>Streptophyta</taxon>
        <taxon>Embryophyta</taxon>
        <taxon>Tracheophyta</taxon>
        <taxon>Spermatophyta</taxon>
        <taxon>Magnoliopsida</taxon>
        <taxon>eudicotyledons</taxon>
        <taxon>Gunneridae</taxon>
        <taxon>Pentapetalae</taxon>
        <taxon>asterids</taxon>
        <taxon>campanulids</taxon>
        <taxon>Asterales</taxon>
        <taxon>Asteraceae</taxon>
        <taxon>Asteroideae</taxon>
        <taxon>Anthemideae</taxon>
        <taxon>Anthemidinae</taxon>
        <taxon>Tanacetum</taxon>
    </lineage>
</organism>
<dbReference type="PANTHER" id="PTHR11439:SF489">
    <property type="entry name" value="RNA-DIRECTED DNA POLYMERASE"/>
    <property type="match status" value="1"/>
</dbReference>
<dbReference type="Pfam" id="PF07727">
    <property type="entry name" value="RVT_2"/>
    <property type="match status" value="1"/>
</dbReference>
<evidence type="ECO:0000259" key="2">
    <source>
        <dbReference type="Pfam" id="PF07727"/>
    </source>
</evidence>
<dbReference type="SUPFAM" id="SSF56672">
    <property type="entry name" value="DNA/RNA polymerases"/>
    <property type="match status" value="1"/>
</dbReference>
<dbReference type="InterPro" id="IPR043502">
    <property type="entry name" value="DNA/RNA_pol_sf"/>
</dbReference>
<dbReference type="CDD" id="cd09272">
    <property type="entry name" value="RNase_HI_RT_Ty1"/>
    <property type="match status" value="1"/>
</dbReference>